<feature type="signal peptide" evidence="1">
    <location>
        <begin position="1"/>
        <end position="19"/>
    </location>
</feature>
<keyword evidence="1" id="KW-0732">Signal</keyword>
<accession>A0AB34ILC5</accession>
<evidence type="ECO:0000313" key="3">
    <source>
        <dbReference type="Proteomes" id="UP001515480"/>
    </source>
</evidence>
<keyword evidence="3" id="KW-1185">Reference proteome</keyword>
<organism evidence="2 3">
    <name type="scientific">Prymnesium parvum</name>
    <name type="common">Toxic golden alga</name>
    <dbReference type="NCBI Taxonomy" id="97485"/>
    <lineage>
        <taxon>Eukaryota</taxon>
        <taxon>Haptista</taxon>
        <taxon>Haptophyta</taxon>
        <taxon>Prymnesiophyceae</taxon>
        <taxon>Prymnesiales</taxon>
        <taxon>Prymnesiaceae</taxon>
        <taxon>Prymnesium</taxon>
    </lineage>
</organism>
<gene>
    <name evidence="2" type="ORF">AB1Y20_013327</name>
</gene>
<dbReference type="EMBL" id="JBGBPQ010000023">
    <property type="protein sequence ID" value="KAL1500680.1"/>
    <property type="molecule type" value="Genomic_DNA"/>
</dbReference>
<evidence type="ECO:0000256" key="1">
    <source>
        <dbReference type="SAM" id="SignalP"/>
    </source>
</evidence>
<feature type="chain" id="PRO_5044204547" evidence="1">
    <location>
        <begin position="20"/>
        <end position="222"/>
    </location>
</feature>
<dbReference type="Proteomes" id="UP001515480">
    <property type="component" value="Unassembled WGS sequence"/>
</dbReference>
<reference evidence="2 3" key="1">
    <citation type="journal article" date="2024" name="Science">
        <title>Giant polyketide synthase enzymes in the biosynthesis of giant marine polyether toxins.</title>
        <authorList>
            <person name="Fallon T.R."/>
            <person name="Shende V.V."/>
            <person name="Wierzbicki I.H."/>
            <person name="Pendleton A.L."/>
            <person name="Watervoot N.F."/>
            <person name="Auber R.P."/>
            <person name="Gonzalez D.J."/>
            <person name="Wisecaver J.H."/>
            <person name="Moore B.S."/>
        </authorList>
    </citation>
    <scope>NUCLEOTIDE SEQUENCE [LARGE SCALE GENOMIC DNA]</scope>
    <source>
        <strain evidence="2 3">12B1</strain>
    </source>
</reference>
<comment type="caution">
    <text evidence="2">The sequence shown here is derived from an EMBL/GenBank/DDBJ whole genome shotgun (WGS) entry which is preliminary data.</text>
</comment>
<protein>
    <submittedName>
        <fullName evidence="2">Uncharacterized protein</fullName>
    </submittedName>
</protein>
<dbReference type="AlphaFoldDB" id="A0AB34ILC5"/>
<evidence type="ECO:0000313" key="2">
    <source>
        <dbReference type="EMBL" id="KAL1500680.1"/>
    </source>
</evidence>
<sequence length="222" mass="23032">MLALAAAVMAISSPPPSTARLDGCPEDTVVPLSYSAATITHNNLGGQGPDSGAQKMSIVNVAENIDLEVVGDSGYDLGSECSASGFPSGSTEIVKFALRRGSTSVVSYTFINSTTSQPVLLPAFYFSIIDLDEDPANGISQTLLAEGFSAYVLDPQTDLAASCTSGAEPCSAAGVLIRSQVEGGVGNPSDPWALTAAQQRASVLFVFRNTSSFSLRHPHARR</sequence>
<proteinExistence type="predicted"/>
<name>A0AB34ILC5_PRYPA</name>